<keyword evidence="3" id="KW-1185">Reference proteome</keyword>
<dbReference type="Proteomes" id="UP000037904">
    <property type="component" value="Unassembled WGS sequence"/>
</dbReference>
<dbReference type="AlphaFoldDB" id="A0A0N0DDK1"/>
<feature type="signal peptide" evidence="1">
    <location>
        <begin position="1"/>
        <end position="31"/>
    </location>
</feature>
<name>A0A0N0DDK1_FUSLA</name>
<keyword evidence="1" id="KW-0732">Signal</keyword>
<dbReference type="EMBL" id="JXCE01000169">
    <property type="protein sequence ID" value="KPA39807.1"/>
    <property type="molecule type" value="Genomic_DNA"/>
</dbReference>
<organism evidence="2 3">
    <name type="scientific">Fusarium langsethiae</name>
    <dbReference type="NCBI Taxonomy" id="179993"/>
    <lineage>
        <taxon>Eukaryota</taxon>
        <taxon>Fungi</taxon>
        <taxon>Dikarya</taxon>
        <taxon>Ascomycota</taxon>
        <taxon>Pezizomycotina</taxon>
        <taxon>Sordariomycetes</taxon>
        <taxon>Hypocreomycetidae</taxon>
        <taxon>Hypocreales</taxon>
        <taxon>Nectriaceae</taxon>
        <taxon>Fusarium</taxon>
    </lineage>
</organism>
<accession>A0A0N0DDK1</accession>
<evidence type="ECO:0000313" key="3">
    <source>
        <dbReference type="Proteomes" id="UP000037904"/>
    </source>
</evidence>
<sequence length="233" mass="26139">MLPLSVQLALGLSRFTAFLVVIANRVNCVWQQEEHDHTSGECPLEYFLCSACARTGHHFFNCTTKNEDDLAEEFSGYEIIRDVLCAKSINRDSAAKSAKNTNRCKFLNDHASHNVSQHPDRYTYVQSFIDRIKNGTPFSEKQNAAFDQQVKTLYHDTVREFSGIVIATPAACASLLVQKELQPDLVIIDDASTMTTATTDPIIAHFTPKAWVFAGDVFLKPFEHDEVDGDYVD</sequence>
<evidence type="ECO:0000313" key="2">
    <source>
        <dbReference type="EMBL" id="KPA39807.1"/>
    </source>
</evidence>
<reference evidence="2 3" key="1">
    <citation type="submission" date="2015-04" db="EMBL/GenBank/DDBJ databases">
        <title>The draft genome sequence of Fusarium langsethiae, a T-2/HT-2 mycotoxin producer.</title>
        <authorList>
            <person name="Lysoe E."/>
            <person name="Divon H.H."/>
            <person name="Terzi V."/>
            <person name="Orru L."/>
            <person name="Lamontanara A."/>
            <person name="Kolseth A.-K."/>
            <person name="Frandsen R.J."/>
            <person name="Nielsen K."/>
            <person name="Thrane U."/>
        </authorList>
    </citation>
    <scope>NUCLEOTIDE SEQUENCE [LARGE SCALE GENOMIC DNA]</scope>
    <source>
        <strain evidence="2 3">Fl201059</strain>
    </source>
</reference>
<protein>
    <submittedName>
        <fullName evidence="2">Aaa atpase family protein</fullName>
    </submittedName>
</protein>
<comment type="caution">
    <text evidence="2">The sequence shown here is derived from an EMBL/GenBank/DDBJ whole genome shotgun (WGS) entry which is preliminary data.</text>
</comment>
<evidence type="ECO:0000256" key="1">
    <source>
        <dbReference type="SAM" id="SignalP"/>
    </source>
</evidence>
<feature type="chain" id="PRO_5005846494" evidence="1">
    <location>
        <begin position="32"/>
        <end position="233"/>
    </location>
</feature>
<proteinExistence type="predicted"/>
<gene>
    <name evidence="2" type="ORF">FLAG1_07335</name>
</gene>